<dbReference type="Gene3D" id="1.20.1600.10">
    <property type="entry name" value="Outer membrane efflux proteins (OEP)"/>
    <property type="match status" value="1"/>
</dbReference>
<keyword evidence="10" id="KW-1185">Reference proteome</keyword>
<dbReference type="InterPro" id="IPR003423">
    <property type="entry name" value="OMP_efflux"/>
</dbReference>
<organism evidence="9 10">
    <name type="scientific">Methylophilus flavus</name>
    <dbReference type="NCBI Taxonomy" id="640084"/>
    <lineage>
        <taxon>Bacteria</taxon>
        <taxon>Pseudomonadati</taxon>
        <taxon>Pseudomonadota</taxon>
        <taxon>Betaproteobacteria</taxon>
        <taxon>Nitrosomonadales</taxon>
        <taxon>Methylophilaceae</taxon>
        <taxon>Methylophilus</taxon>
    </lineage>
</organism>
<protein>
    <recommendedName>
        <fullName evidence="7">Protein CyaE</fullName>
    </recommendedName>
</protein>
<evidence type="ECO:0000256" key="1">
    <source>
        <dbReference type="ARBA" id="ARBA00007613"/>
    </source>
</evidence>
<feature type="coiled-coil region" evidence="8">
    <location>
        <begin position="352"/>
        <end position="409"/>
    </location>
</feature>
<dbReference type="SUPFAM" id="SSF56954">
    <property type="entry name" value="Outer membrane efflux proteins (OEP)"/>
    <property type="match status" value="1"/>
</dbReference>
<evidence type="ECO:0000256" key="7">
    <source>
        <dbReference type="PIRNR" id="PIRNR001892"/>
    </source>
</evidence>
<proteinExistence type="inferred from homology"/>
<keyword evidence="3" id="KW-1134">Transmembrane beta strand</keyword>
<evidence type="ECO:0000256" key="8">
    <source>
        <dbReference type="SAM" id="Coils"/>
    </source>
</evidence>
<dbReference type="Proteomes" id="UP001597206">
    <property type="component" value="Unassembled WGS sequence"/>
</dbReference>
<dbReference type="RefSeq" id="WP_379033829.1">
    <property type="nucleotide sequence ID" value="NZ_JBHTLN010000001.1"/>
</dbReference>
<dbReference type="Pfam" id="PF02321">
    <property type="entry name" value="OEP"/>
    <property type="match status" value="2"/>
</dbReference>
<comment type="caution">
    <text evidence="9">The sequence shown here is derived from an EMBL/GenBank/DDBJ whole genome shotgun (WGS) entry which is preliminary data.</text>
</comment>
<comment type="subcellular location">
    <subcellularLocation>
        <location evidence="7">Cell outer membrane</location>
        <topology evidence="7">Peripheral membrane protein</topology>
    </subcellularLocation>
</comment>
<keyword evidence="5 7" id="KW-0472">Membrane</keyword>
<comment type="similarity">
    <text evidence="1 7">Belongs to the outer membrane factor (OMF) (TC 1.B.17) family.</text>
</comment>
<reference evidence="10" key="1">
    <citation type="journal article" date="2019" name="Int. J. Syst. Evol. Microbiol.">
        <title>The Global Catalogue of Microorganisms (GCM) 10K type strain sequencing project: providing services to taxonomists for standard genome sequencing and annotation.</title>
        <authorList>
            <consortium name="The Broad Institute Genomics Platform"/>
            <consortium name="The Broad Institute Genome Sequencing Center for Infectious Disease"/>
            <person name="Wu L."/>
            <person name="Ma J."/>
        </authorList>
    </citation>
    <scope>NUCLEOTIDE SEQUENCE [LARGE SCALE GENOMIC DNA]</scope>
    <source>
        <strain evidence="10">CCUG 58411</strain>
    </source>
</reference>
<dbReference type="InterPro" id="IPR051906">
    <property type="entry name" value="TolC-like"/>
</dbReference>
<evidence type="ECO:0000256" key="2">
    <source>
        <dbReference type="ARBA" id="ARBA00022448"/>
    </source>
</evidence>
<keyword evidence="2 7" id="KW-0813">Transport</keyword>
<evidence type="ECO:0000256" key="6">
    <source>
        <dbReference type="ARBA" id="ARBA00023237"/>
    </source>
</evidence>
<dbReference type="EMBL" id="JBHTLN010000001">
    <property type="protein sequence ID" value="MFD1122822.1"/>
    <property type="molecule type" value="Genomic_DNA"/>
</dbReference>
<accession>A0ABW3PGL3</accession>
<comment type="function">
    <text evidence="7">CyaE is necessary for transport of calmodulin-sensitive adenylate cyclase-hemolysin (cyclolysin).</text>
</comment>
<evidence type="ECO:0000256" key="3">
    <source>
        <dbReference type="ARBA" id="ARBA00022452"/>
    </source>
</evidence>
<gene>
    <name evidence="9" type="ORF">ACFQ2T_09935</name>
</gene>
<dbReference type="PIRSF" id="PIRSF001892">
    <property type="entry name" value="CyaE"/>
    <property type="match status" value="1"/>
</dbReference>
<keyword evidence="7" id="KW-0354">Hemolysis</keyword>
<dbReference type="InterPro" id="IPR028351">
    <property type="entry name" value="CyaE"/>
</dbReference>
<keyword evidence="4" id="KW-0812">Transmembrane</keyword>
<evidence type="ECO:0000256" key="4">
    <source>
        <dbReference type="ARBA" id="ARBA00022692"/>
    </source>
</evidence>
<evidence type="ECO:0000313" key="10">
    <source>
        <dbReference type="Proteomes" id="UP001597206"/>
    </source>
</evidence>
<dbReference type="PANTHER" id="PTHR30026">
    <property type="entry name" value="OUTER MEMBRANE PROTEIN TOLC"/>
    <property type="match status" value="1"/>
</dbReference>
<keyword evidence="8" id="KW-0175">Coiled coil</keyword>
<sequence>MHDQALALKLTDFLEFQQHLHGGPAKNMLVTQPDASSEVCADSLPDQPLALLDVVEQALCNNPRTSEVWATARAQAAQVGVQRANYLPKVNLVSGISKIHNEVTNSSFSFLDQDNRILNRAHSLRLTWLVADFGQRSAKMNQAEALLDAANALHDAALQEVFINAAQGYFDHLSTLAMLGAFEESEKVARESLAAATAKFKAGVGLLTDQLQAQTAYSQARLDRTKAEGDVNSAHGTLALAMGVVANTGFNVKNRGNQLEKTDFVTTADQMIQEAIEFHPSVIAAQAKVRAAKENIQAVSAEGLPTLSLNAEISRTDQLGQSQLAGVPASDVYTDTSSVGLQVNVPVFEGFARRHQVQSAEAESQLRTAELKRVIQQVTLDVWKNYHALKSERENLRASEELVANSREAFEVAQGRYNAGVGNIIELLNAQNAWSNAKQQYIKSLSAWRTARLKLAASMGRVGLWAIAEPVLQ</sequence>
<evidence type="ECO:0000256" key="5">
    <source>
        <dbReference type="ARBA" id="ARBA00023136"/>
    </source>
</evidence>
<dbReference type="PANTHER" id="PTHR30026:SF20">
    <property type="entry name" value="OUTER MEMBRANE PROTEIN TOLC"/>
    <property type="match status" value="1"/>
</dbReference>
<keyword evidence="6 7" id="KW-0998">Cell outer membrane</keyword>
<evidence type="ECO:0000313" key="9">
    <source>
        <dbReference type="EMBL" id="MFD1122822.1"/>
    </source>
</evidence>
<keyword evidence="7" id="KW-0204">Cytolysis</keyword>
<name>A0ABW3PGL3_9PROT</name>